<protein>
    <submittedName>
        <fullName evidence="1">Uncharacterized protein</fullName>
    </submittedName>
</protein>
<name>A0A6G9YUF4_9NOCA</name>
<dbReference type="Proteomes" id="UP000503540">
    <property type="component" value="Chromosome"/>
</dbReference>
<reference evidence="1 2" key="1">
    <citation type="journal article" date="2019" name="ACS Chem. Biol.">
        <title>Identification and Mobilization of a Cryptic Antibiotic Biosynthesis Gene Locus from a Human-Pathogenic Nocardia Isolate.</title>
        <authorList>
            <person name="Herisse M."/>
            <person name="Ishida K."/>
            <person name="Porter J.L."/>
            <person name="Howden B."/>
            <person name="Hertweck C."/>
            <person name="Stinear T.P."/>
            <person name="Pidot S.J."/>
        </authorList>
    </citation>
    <scope>NUCLEOTIDE SEQUENCE [LARGE SCALE GENOMIC DNA]</scope>
    <source>
        <strain evidence="1 2">AUSMDU00012717</strain>
    </source>
</reference>
<organism evidence="1 2">
    <name type="scientific">Nocardia arthritidis</name>
    <dbReference type="NCBI Taxonomy" id="228602"/>
    <lineage>
        <taxon>Bacteria</taxon>
        <taxon>Bacillati</taxon>
        <taxon>Actinomycetota</taxon>
        <taxon>Actinomycetes</taxon>
        <taxon>Mycobacteriales</taxon>
        <taxon>Nocardiaceae</taxon>
        <taxon>Nocardia</taxon>
    </lineage>
</organism>
<dbReference type="KEGG" id="nah:F5544_44640"/>
<dbReference type="AlphaFoldDB" id="A0A6G9YUF4"/>
<gene>
    <name evidence="1" type="ORF">F5544_44640</name>
</gene>
<sequence length="54" mass="5907">MSIETNAGAGVSRNLAAERCPKCGVKMRFGDEPCPRCAGRGDLIIERPAIWFVR</sequence>
<accession>A0A6G9YUF4</accession>
<evidence type="ECO:0000313" key="2">
    <source>
        <dbReference type="Proteomes" id="UP000503540"/>
    </source>
</evidence>
<keyword evidence="2" id="KW-1185">Reference proteome</keyword>
<dbReference type="RefSeq" id="WP_167478757.1">
    <property type="nucleotide sequence ID" value="NZ_CP046172.1"/>
</dbReference>
<evidence type="ECO:0000313" key="1">
    <source>
        <dbReference type="EMBL" id="QIS16731.1"/>
    </source>
</evidence>
<proteinExistence type="predicted"/>
<dbReference type="EMBL" id="CP046172">
    <property type="protein sequence ID" value="QIS16731.1"/>
    <property type="molecule type" value="Genomic_DNA"/>
</dbReference>